<feature type="region of interest" description="Disordered" evidence="1">
    <location>
        <begin position="241"/>
        <end position="268"/>
    </location>
</feature>
<dbReference type="InterPro" id="IPR025164">
    <property type="entry name" value="Toastrack_DUF4097"/>
</dbReference>
<dbReference type="RefSeq" id="WP_113927649.1">
    <property type="nucleotide sequence ID" value="NZ_VTEG01000014.1"/>
</dbReference>
<dbReference type="AlphaFoldDB" id="A0A5D4M909"/>
<comment type="caution">
    <text evidence="3">The sequence shown here is derived from an EMBL/GenBank/DDBJ whole genome shotgun (WGS) entry which is preliminary data.</text>
</comment>
<proteinExistence type="predicted"/>
<evidence type="ECO:0000256" key="1">
    <source>
        <dbReference type="SAM" id="MobiDB-lite"/>
    </source>
</evidence>
<evidence type="ECO:0000259" key="2">
    <source>
        <dbReference type="Pfam" id="PF13349"/>
    </source>
</evidence>
<protein>
    <submittedName>
        <fullName evidence="3">DUF4097 domain-containing protein</fullName>
    </submittedName>
</protein>
<gene>
    <name evidence="3" type="ORF">FZC84_16685</name>
</gene>
<dbReference type="Pfam" id="PF13349">
    <property type="entry name" value="DUF4097"/>
    <property type="match status" value="1"/>
</dbReference>
<organism evidence="3 4">
    <name type="scientific">Rossellomorea vietnamensis</name>
    <dbReference type="NCBI Taxonomy" id="218284"/>
    <lineage>
        <taxon>Bacteria</taxon>
        <taxon>Bacillati</taxon>
        <taxon>Bacillota</taxon>
        <taxon>Bacilli</taxon>
        <taxon>Bacillales</taxon>
        <taxon>Bacillaceae</taxon>
        <taxon>Rossellomorea</taxon>
    </lineage>
</organism>
<name>A0A5D4M909_9BACI</name>
<feature type="compositionally biased region" description="Polar residues" evidence="1">
    <location>
        <begin position="241"/>
        <end position="251"/>
    </location>
</feature>
<feature type="domain" description="DUF4097" evidence="2">
    <location>
        <begin position="46"/>
        <end position="287"/>
    </location>
</feature>
<reference evidence="3 4" key="1">
    <citation type="submission" date="2019-08" db="EMBL/GenBank/DDBJ databases">
        <title>Bacillus genomes from the desert of Cuatro Cienegas, Coahuila.</title>
        <authorList>
            <person name="Olmedo-Alvarez G."/>
        </authorList>
    </citation>
    <scope>NUCLEOTIDE SEQUENCE [LARGE SCALE GENOMIC DNA]</scope>
    <source>
        <strain evidence="3 4">CH128b_4D</strain>
    </source>
</reference>
<evidence type="ECO:0000313" key="4">
    <source>
        <dbReference type="Proteomes" id="UP000325182"/>
    </source>
</evidence>
<sequence length="288" mass="31018">MKNLFAIIIAVLVVGSVLLILNDHTSLFASGKRTGDNSVSVNDKVDTIEIDVASSNTVIIPEDRDDVKAELEGDGNLIVSSRGDGIKVEVKRKWFSWMSFNHDSELTVFIPKQFDRSMDINIGSGSLEFAGNSSSKPMVLDTLRTDMSSGNLELTDIKTNKFVHNGSSGSLIVDRLTTEDGIVDISSGDVEMTDYSGPLKGDLSSGEMDVEMAELKGDIRFDLSSGNVELDLPDNSSFTLTGEASSGNISNEFPLKSEKLDDGDISGTHGSGKYEIEISVSSGDVRIY</sequence>
<evidence type="ECO:0000313" key="3">
    <source>
        <dbReference type="EMBL" id="TYR98021.1"/>
    </source>
</evidence>
<dbReference type="Proteomes" id="UP000325182">
    <property type="component" value="Unassembled WGS sequence"/>
</dbReference>
<dbReference type="EMBL" id="VTEG01000014">
    <property type="protein sequence ID" value="TYR98021.1"/>
    <property type="molecule type" value="Genomic_DNA"/>
</dbReference>
<accession>A0A5D4M909</accession>